<organism evidence="1 2">
    <name type="scientific">Oceanibacterium hippocampi</name>
    <dbReference type="NCBI Taxonomy" id="745714"/>
    <lineage>
        <taxon>Bacteria</taxon>
        <taxon>Pseudomonadati</taxon>
        <taxon>Pseudomonadota</taxon>
        <taxon>Alphaproteobacteria</taxon>
        <taxon>Sneathiellales</taxon>
        <taxon>Sneathiellaceae</taxon>
        <taxon>Oceanibacterium</taxon>
    </lineage>
</organism>
<dbReference type="EMBL" id="FWFR01000001">
    <property type="protein sequence ID" value="SLN18687.1"/>
    <property type="molecule type" value="Genomic_DNA"/>
</dbReference>
<dbReference type="AlphaFoldDB" id="A0A1Y5RIX2"/>
<evidence type="ECO:0000313" key="1">
    <source>
        <dbReference type="EMBL" id="SLN18687.1"/>
    </source>
</evidence>
<dbReference type="InterPro" id="IPR009061">
    <property type="entry name" value="DNA-bd_dom_put_sf"/>
</dbReference>
<dbReference type="RefSeq" id="WP_085881746.1">
    <property type="nucleotide sequence ID" value="NZ_FWFR01000001.1"/>
</dbReference>
<evidence type="ECO:0000313" key="2">
    <source>
        <dbReference type="Proteomes" id="UP000193200"/>
    </source>
</evidence>
<reference evidence="1 2" key="1">
    <citation type="submission" date="2017-03" db="EMBL/GenBank/DDBJ databases">
        <authorList>
            <person name="Afonso C.L."/>
            <person name="Miller P.J."/>
            <person name="Scott M.A."/>
            <person name="Spackman E."/>
            <person name="Goraichik I."/>
            <person name="Dimitrov K.M."/>
            <person name="Suarez D.L."/>
            <person name="Swayne D.E."/>
        </authorList>
    </citation>
    <scope>NUCLEOTIDE SEQUENCE [LARGE SCALE GENOMIC DNA]</scope>
    <source>
        <strain evidence="1 2">CECT 7691</strain>
    </source>
</reference>
<dbReference type="SUPFAM" id="SSF46955">
    <property type="entry name" value="Putative DNA-binding domain"/>
    <property type="match status" value="1"/>
</dbReference>
<gene>
    <name evidence="1" type="ORF">OCH7691_00405</name>
</gene>
<keyword evidence="2" id="KW-1185">Reference proteome</keyword>
<dbReference type="Proteomes" id="UP000193200">
    <property type="component" value="Unassembled WGS sequence"/>
</dbReference>
<dbReference type="InParanoid" id="A0A1Y5RIX2"/>
<evidence type="ECO:0008006" key="3">
    <source>
        <dbReference type="Google" id="ProtNLM"/>
    </source>
</evidence>
<protein>
    <recommendedName>
        <fullName evidence="3">Helix-turn-helix domain protein</fullName>
    </recommendedName>
</protein>
<name>A0A1Y5RIX2_9PROT</name>
<proteinExistence type="predicted"/>
<accession>A0A1Y5RIX2</accession>
<sequence>MSKRYLPTHLAADYCSSTKSTFEKYRLTGEGAPYIKLGRRVVYDVADLDAWLHSRRRNSTSEAA</sequence>